<gene>
    <name evidence="1" type="ORF">METZ01_LOCUS391255</name>
</gene>
<name>A0A382UXM0_9ZZZZ</name>
<proteinExistence type="predicted"/>
<reference evidence="1" key="1">
    <citation type="submission" date="2018-05" db="EMBL/GenBank/DDBJ databases">
        <authorList>
            <person name="Lanie J.A."/>
            <person name="Ng W.-L."/>
            <person name="Kazmierczak K.M."/>
            <person name="Andrzejewski T.M."/>
            <person name="Davidsen T.M."/>
            <person name="Wayne K.J."/>
            <person name="Tettelin H."/>
            <person name="Glass J.I."/>
            <person name="Rusch D."/>
            <person name="Podicherti R."/>
            <person name="Tsui H.-C.T."/>
            <person name="Winkler M.E."/>
        </authorList>
    </citation>
    <scope>NUCLEOTIDE SEQUENCE</scope>
</reference>
<organism evidence="1">
    <name type="scientific">marine metagenome</name>
    <dbReference type="NCBI Taxonomy" id="408172"/>
    <lineage>
        <taxon>unclassified sequences</taxon>
        <taxon>metagenomes</taxon>
        <taxon>ecological metagenomes</taxon>
    </lineage>
</organism>
<protein>
    <submittedName>
        <fullName evidence="1">Uncharacterized protein</fullName>
    </submittedName>
</protein>
<feature type="non-terminal residue" evidence="1">
    <location>
        <position position="290"/>
    </location>
</feature>
<dbReference type="AlphaFoldDB" id="A0A382UXM0"/>
<dbReference type="SUPFAM" id="SSF82171">
    <property type="entry name" value="DPP6 N-terminal domain-like"/>
    <property type="match status" value="1"/>
</dbReference>
<evidence type="ECO:0000313" key="1">
    <source>
        <dbReference type="EMBL" id="SVD38401.1"/>
    </source>
</evidence>
<dbReference type="EMBL" id="UINC01147213">
    <property type="protein sequence ID" value="SVD38401.1"/>
    <property type="molecule type" value="Genomic_DNA"/>
</dbReference>
<sequence>VLAYTGVNDDGYIKTFTIPANGGSITQVASLEHDVTQGHYSSLVKVDANTVALAYSSSSDQGYIKTFTIPADGSSITQVASYRHDSIQGKYNSFVQADSDTYVLAYSGSGNDGYMKTFTIPADGSSITQVKKVEHDNVFGQYNSLVKISGGSDSYLLAYGGPDTQGGSAYDGFIKTFSIPLDGSTITETYELEYSTTQGEYNSLVQMDENSFALAEAGGSDDGYIITFDVRGSDQVPPTFTSVTLASNNATVVVNLDEFVFNTASGSGSLEASDFALSIAGGVATLSSAT</sequence>
<accession>A0A382UXM0</accession>
<feature type="non-terminal residue" evidence="1">
    <location>
        <position position="1"/>
    </location>
</feature>